<dbReference type="PANTHER" id="PTHR12953:SF0">
    <property type="entry name" value="SUN DOMAIN-CONTAINING OSSIFICATION FACTOR"/>
    <property type="match status" value="1"/>
</dbReference>
<keyword evidence="5 11" id="KW-1133">Transmembrane helix</keyword>
<dbReference type="Gene3D" id="2.60.120.260">
    <property type="entry name" value="Galactose-binding domain-like"/>
    <property type="match status" value="1"/>
</dbReference>
<accession>A0A6A4LBU5</accession>
<reference evidence="13 14" key="1">
    <citation type="journal article" date="2019" name="Genome Biol. Evol.">
        <title>The Rhododendron genome and chromosomal organization provide insight into shared whole-genome duplications across the heath family (Ericaceae).</title>
        <authorList>
            <person name="Soza V.L."/>
            <person name="Lindsley D."/>
            <person name="Waalkes A."/>
            <person name="Ramage E."/>
            <person name="Patwardhan R.P."/>
            <person name="Burton J.N."/>
            <person name="Adey A."/>
            <person name="Kumar A."/>
            <person name="Qiu R."/>
            <person name="Shendure J."/>
            <person name="Hall B."/>
        </authorList>
    </citation>
    <scope>NUCLEOTIDE SEQUENCE [LARGE SCALE GENOMIC DNA]</scope>
    <source>
        <strain evidence="13">RSF 1966-606</strain>
    </source>
</reference>
<evidence type="ECO:0000256" key="9">
    <source>
        <dbReference type="ARBA" id="ARBA00054046"/>
    </source>
</evidence>
<evidence type="ECO:0000256" key="6">
    <source>
        <dbReference type="ARBA" id="ARBA00023054"/>
    </source>
</evidence>
<dbReference type="GO" id="GO:0034975">
    <property type="term" value="P:protein folding in endoplasmic reticulum"/>
    <property type="evidence" value="ECO:0007669"/>
    <property type="project" value="TreeGrafter"/>
</dbReference>
<evidence type="ECO:0000259" key="12">
    <source>
        <dbReference type="PROSITE" id="PS51469"/>
    </source>
</evidence>
<dbReference type="OrthoDB" id="266334at2759"/>
<keyword evidence="7 11" id="KW-0472">Membrane</keyword>
<feature type="transmembrane region" description="Helical" evidence="11">
    <location>
        <begin position="527"/>
        <end position="550"/>
    </location>
</feature>
<comment type="function">
    <text evidence="9">Encodes a member of the mid-SUN subfamily of SUN-domain proteins that is localized to both the nuclear envelope and the ER. It is involved in early seed development and nuclear morphology. [TAIR].</text>
</comment>
<feature type="region of interest" description="Disordered" evidence="10">
    <location>
        <begin position="348"/>
        <end position="385"/>
    </location>
</feature>
<evidence type="ECO:0000256" key="8">
    <source>
        <dbReference type="ARBA" id="ARBA00023242"/>
    </source>
</evidence>
<keyword evidence="3 11" id="KW-0812">Transmembrane</keyword>
<gene>
    <name evidence="13" type="ORF">C3L33_13160</name>
</gene>
<protein>
    <recommendedName>
        <fullName evidence="12">SUN domain-containing protein</fullName>
    </recommendedName>
</protein>
<dbReference type="Pfam" id="PF07738">
    <property type="entry name" value="Sad1_UNC"/>
    <property type="match status" value="1"/>
</dbReference>
<dbReference type="FunFam" id="2.60.120.260:FF:000062">
    <property type="entry name" value="Galactose-binding protein isoform 3"/>
    <property type="match status" value="1"/>
</dbReference>
<feature type="transmembrane region" description="Helical" evidence="11">
    <location>
        <begin position="562"/>
        <end position="583"/>
    </location>
</feature>
<keyword evidence="14" id="KW-1185">Reference proteome</keyword>
<dbReference type="InterPro" id="IPR045120">
    <property type="entry name" value="Suco/Slp1-like"/>
</dbReference>
<feature type="domain" description="SUN" evidence="12">
    <location>
        <begin position="165"/>
        <end position="329"/>
    </location>
</feature>
<evidence type="ECO:0000256" key="2">
    <source>
        <dbReference type="ARBA" id="ARBA00004477"/>
    </source>
</evidence>
<dbReference type="Proteomes" id="UP000428333">
    <property type="component" value="Linkage Group LG08"/>
</dbReference>
<dbReference type="SUPFAM" id="SSF49785">
    <property type="entry name" value="Galactose-binding domain-like"/>
    <property type="match status" value="1"/>
</dbReference>
<name>A0A6A4LBU5_9ERIC</name>
<keyword evidence="8" id="KW-0539">Nucleus</keyword>
<dbReference type="InterPro" id="IPR008979">
    <property type="entry name" value="Galactose-bd-like_sf"/>
</dbReference>
<feature type="transmembrane region" description="Helical" evidence="11">
    <location>
        <begin position="21"/>
        <end position="45"/>
    </location>
</feature>
<evidence type="ECO:0000313" key="13">
    <source>
        <dbReference type="EMBL" id="KAE9454922.1"/>
    </source>
</evidence>
<dbReference type="InterPro" id="IPR012919">
    <property type="entry name" value="SUN_dom"/>
</dbReference>
<evidence type="ECO:0000256" key="3">
    <source>
        <dbReference type="ARBA" id="ARBA00022692"/>
    </source>
</evidence>
<dbReference type="AlphaFoldDB" id="A0A6A4LBU5"/>
<sequence length="585" mass="65607">MQRSRKALLHRRALNEILGRNHLFTVSLSLLLFMWGLVFLLNIWISRSDGYDDGSGEFPGRVSNWDEDELGLDKGSCSVGESPFEALHSEEACKNFFMNEDETKSAGGESEVSEGRSTINFVTVEEQGEVERMNGGTKSVGDAIKADRIARPVLLDLDEFKSKAFNSKSRTVTGQTGGIIHRVEPGGREYNYASSSKGAKVLGFNKEAKGASNILCKDKDKYLRSPCSAEEKFVIIELSEETLVDTIEIANFEHYSSNLKDFELRGSLVYPTDTWFELGNFTAGNVKHAQRFVLMEPKWVRYLKLNLLTHYGSEFYCTLSVVEVYGVDAIERMLEDLISVQDNEFLSEERSGDQKPISSHPVSSGGGLNSDFDVEVEPDPDLETSDVKRGVSAIDVPDPVEERRLQQNGRMPGDTVLKILMQKVRTLDLSLSVLERYLEKLNSRYGSIFKELDKEIGEKDVLLEKIKLDMRSLFDSKEVMGKEVGDLLSWKSLVSGQLDIILRDNTVLRSEVEKVRANQIHMENKGIVIFLVCLFFGLLALVKVFTGIVLSIYYRSGNPGNFCTMSSSWFCLLLSCSIVTIILSI</sequence>
<dbReference type="EMBL" id="QEFC01002089">
    <property type="protein sequence ID" value="KAE9454922.1"/>
    <property type="molecule type" value="Genomic_DNA"/>
</dbReference>
<evidence type="ECO:0000313" key="14">
    <source>
        <dbReference type="Proteomes" id="UP000428333"/>
    </source>
</evidence>
<keyword evidence="4" id="KW-0256">Endoplasmic reticulum</keyword>
<comment type="subcellular location">
    <subcellularLocation>
        <location evidence="2">Endoplasmic reticulum membrane</location>
        <topology evidence="2">Multi-pass membrane protein</topology>
    </subcellularLocation>
    <subcellularLocation>
        <location evidence="1">Nucleus membrane</location>
        <topology evidence="1">Multi-pass membrane protein</topology>
    </subcellularLocation>
</comment>
<proteinExistence type="predicted"/>
<evidence type="ECO:0000256" key="1">
    <source>
        <dbReference type="ARBA" id="ARBA00004232"/>
    </source>
</evidence>
<feature type="non-terminal residue" evidence="13">
    <location>
        <position position="1"/>
    </location>
</feature>
<evidence type="ECO:0000256" key="10">
    <source>
        <dbReference type="SAM" id="MobiDB-lite"/>
    </source>
</evidence>
<dbReference type="GO" id="GO:0005789">
    <property type="term" value="C:endoplasmic reticulum membrane"/>
    <property type="evidence" value="ECO:0007669"/>
    <property type="project" value="UniProtKB-SubCell"/>
</dbReference>
<feature type="compositionally biased region" description="Acidic residues" evidence="10">
    <location>
        <begin position="372"/>
        <end position="384"/>
    </location>
</feature>
<keyword evidence="6" id="KW-0175">Coiled coil</keyword>
<evidence type="ECO:0000256" key="5">
    <source>
        <dbReference type="ARBA" id="ARBA00022989"/>
    </source>
</evidence>
<dbReference type="PROSITE" id="PS51469">
    <property type="entry name" value="SUN"/>
    <property type="match status" value="1"/>
</dbReference>
<evidence type="ECO:0000256" key="7">
    <source>
        <dbReference type="ARBA" id="ARBA00023136"/>
    </source>
</evidence>
<dbReference type="GO" id="GO:0031965">
    <property type="term" value="C:nuclear membrane"/>
    <property type="evidence" value="ECO:0007669"/>
    <property type="project" value="UniProtKB-SubCell"/>
</dbReference>
<evidence type="ECO:0000256" key="11">
    <source>
        <dbReference type="SAM" id="Phobius"/>
    </source>
</evidence>
<comment type="caution">
    <text evidence="13">The sequence shown here is derived from an EMBL/GenBank/DDBJ whole genome shotgun (WGS) entry which is preliminary data.</text>
</comment>
<evidence type="ECO:0000256" key="4">
    <source>
        <dbReference type="ARBA" id="ARBA00022824"/>
    </source>
</evidence>
<dbReference type="PANTHER" id="PTHR12953">
    <property type="entry name" value="MEMBRANE PROTEIN CH1 RELATED"/>
    <property type="match status" value="1"/>
</dbReference>
<organism evidence="13 14">
    <name type="scientific">Rhododendron williamsianum</name>
    <dbReference type="NCBI Taxonomy" id="262921"/>
    <lineage>
        <taxon>Eukaryota</taxon>
        <taxon>Viridiplantae</taxon>
        <taxon>Streptophyta</taxon>
        <taxon>Embryophyta</taxon>
        <taxon>Tracheophyta</taxon>
        <taxon>Spermatophyta</taxon>
        <taxon>Magnoliopsida</taxon>
        <taxon>eudicotyledons</taxon>
        <taxon>Gunneridae</taxon>
        <taxon>Pentapetalae</taxon>
        <taxon>asterids</taxon>
        <taxon>Ericales</taxon>
        <taxon>Ericaceae</taxon>
        <taxon>Ericoideae</taxon>
        <taxon>Rhodoreae</taxon>
        <taxon>Rhododendron</taxon>
    </lineage>
</organism>